<feature type="domain" description="CRM" evidence="4">
    <location>
        <begin position="2"/>
        <end position="98"/>
    </location>
</feature>
<keyword evidence="1 2" id="KW-0694">RNA-binding</keyword>
<dbReference type="OrthoDB" id="9797519at2"/>
<evidence type="ECO:0000256" key="3">
    <source>
        <dbReference type="SAM" id="MobiDB-lite"/>
    </source>
</evidence>
<sequence length="117" mass="13180">MPPLLSAQIRELRARAHGLNPVVSISENGLTDAVLKEIDVSLKAHELIKIRVYGDSRENRLSYLERICSELAATAVQHIGKLLIVYRENPENSAVDRKKAQKSRSSEPRRTKRSHQG</sequence>
<gene>
    <name evidence="5" type="ORF">BJN45_10170</name>
</gene>
<dbReference type="PROSITE" id="PS51295">
    <property type="entry name" value="CRM"/>
    <property type="match status" value="1"/>
</dbReference>
<organism evidence="5 6">
    <name type="scientific">Azonexus hydrophilus</name>
    <dbReference type="NCBI Taxonomy" id="418702"/>
    <lineage>
        <taxon>Bacteria</taxon>
        <taxon>Pseudomonadati</taxon>
        <taxon>Pseudomonadota</taxon>
        <taxon>Betaproteobacteria</taxon>
        <taxon>Rhodocyclales</taxon>
        <taxon>Azonexaceae</taxon>
        <taxon>Azonexus</taxon>
    </lineage>
</organism>
<dbReference type="Gene3D" id="3.30.110.60">
    <property type="entry name" value="YhbY-like"/>
    <property type="match status" value="1"/>
</dbReference>
<evidence type="ECO:0000256" key="1">
    <source>
        <dbReference type="ARBA" id="ARBA00022884"/>
    </source>
</evidence>
<protein>
    <submittedName>
        <fullName evidence="5">RNA-binding protein</fullName>
    </submittedName>
</protein>
<evidence type="ECO:0000259" key="4">
    <source>
        <dbReference type="PROSITE" id="PS51295"/>
    </source>
</evidence>
<dbReference type="SMART" id="SM01103">
    <property type="entry name" value="CRS1_YhbY"/>
    <property type="match status" value="1"/>
</dbReference>
<dbReference type="STRING" id="418702.BJN45_10170"/>
<dbReference type="InterPro" id="IPR035920">
    <property type="entry name" value="YhbY-like_sf"/>
</dbReference>
<name>A0A1R1I4X4_9RHOO</name>
<comment type="caution">
    <text evidence="5">The sequence shown here is derived from an EMBL/GenBank/DDBJ whole genome shotgun (WGS) entry which is preliminary data.</text>
</comment>
<feature type="region of interest" description="Disordered" evidence="3">
    <location>
        <begin position="91"/>
        <end position="117"/>
    </location>
</feature>
<dbReference type="PANTHER" id="PTHR40065:SF3">
    <property type="entry name" value="RNA-BINDING PROTEIN YHBY"/>
    <property type="match status" value="1"/>
</dbReference>
<accession>A0A1R1I4X4</accession>
<evidence type="ECO:0000313" key="6">
    <source>
        <dbReference type="Proteomes" id="UP000187526"/>
    </source>
</evidence>
<dbReference type="AlphaFoldDB" id="A0A1R1I4X4"/>
<dbReference type="GO" id="GO:0003723">
    <property type="term" value="F:RNA binding"/>
    <property type="evidence" value="ECO:0007669"/>
    <property type="project" value="UniProtKB-UniRule"/>
</dbReference>
<dbReference type="EMBL" id="MTHD01000003">
    <property type="protein sequence ID" value="OMG53781.1"/>
    <property type="molecule type" value="Genomic_DNA"/>
</dbReference>
<dbReference type="PANTHER" id="PTHR40065">
    <property type="entry name" value="RNA-BINDING PROTEIN YHBY"/>
    <property type="match status" value="1"/>
</dbReference>
<keyword evidence="6" id="KW-1185">Reference proteome</keyword>
<feature type="compositionally biased region" description="Basic and acidic residues" evidence="3">
    <location>
        <begin position="91"/>
        <end position="109"/>
    </location>
</feature>
<dbReference type="Proteomes" id="UP000187526">
    <property type="component" value="Unassembled WGS sequence"/>
</dbReference>
<evidence type="ECO:0000256" key="2">
    <source>
        <dbReference type="PROSITE-ProRule" id="PRU00626"/>
    </source>
</evidence>
<proteinExistence type="predicted"/>
<dbReference type="Pfam" id="PF01985">
    <property type="entry name" value="CRS1_YhbY"/>
    <property type="match status" value="1"/>
</dbReference>
<dbReference type="RefSeq" id="WP_076094835.1">
    <property type="nucleotide sequence ID" value="NZ_MTHD01000003.1"/>
</dbReference>
<dbReference type="SUPFAM" id="SSF75471">
    <property type="entry name" value="YhbY-like"/>
    <property type="match status" value="1"/>
</dbReference>
<dbReference type="InterPro" id="IPR001890">
    <property type="entry name" value="RNA-binding_CRM"/>
</dbReference>
<dbReference type="InterPro" id="IPR051925">
    <property type="entry name" value="RNA-binding_domain"/>
</dbReference>
<reference evidence="5 6" key="1">
    <citation type="submission" date="2016-10" db="EMBL/GenBank/DDBJ databases">
        <title>Alkaliphiles isolated from bioreactors.</title>
        <authorList>
            <person name="Salah Z."/>
            <person name="Rout S.P."/>
            <person name="Humphreys P.N."/>
        </authorList>
    </citation>
    <scope>NUCLEOTIDE SEQUENCE [LARGE SCALE GENOMIC DNA]</scope>
    <source>
        <strain evidence="5 6">ZS02</strain>
    </source>
</reference>
<evidence type="ECO:0000313" key="5">
    <source>
        <dbReference type="EMBL" id="OMG53781.1"/>
    </source>
</evidence>